<dbReference type="CDD" id="cd12304">
    <property type="entry name" value="RRM_Set1"/>
    <property type="match status" value="1"/>
</dbReference>
<dbReference type="Gene3D" id="3.30.70.330">
    <property type="match status" value="1"/>
</dbReference>
<dbReference type="FunCoup" id="A0A7F5R1S7">
    <property type="interactions" value="769"/>
</dbReference>
<feature type="compositionally biased region" description="Basic and acidic residues" evidence="15">
    <location>
        <begin position="979"/>
        <end position="1011"/>
    </location>
</feature>
<dbReference type="RefSeq" id="XP_025829127.1">
    <property type="nucleotide sequence ID" value="XM_025973342.1"/>
</dbReference>
<dbReference type="InterPro" id="IPR044570">
    <property type="entry name" value="Set1-like"/>
</dbReference>
<name>A0A7F5R1S7_AGRPL</name>
<keyword evidence="9" id="KW-0804">Transcription</keyword>
<evidence type="ECO:0000256" key="12">
    <source>
        <dbReference type="ARBA" id="ARBA00047583"/>
    </source>
</evidence>
<evidence type="ECO:0000256" key="6">
    <source>
        <dbReference type="ARBA" id="ARBA00022853"/>
    </source>
</evidence>
<feature type="compositionally biased region" description="Low complexity" evidence="15">
    <location>
        <begin position="446"/>
        <end position="455"/>
    </location>
</feature>
<comment type="catalytic activity">
    <reaction evidence="11">
        <text>L-lysyl(4)-[histone H3] + 3 S-adenosyl-L-methionine = N(6),N(6),N(6)-trimethyl-L-lysyl(4)-[histone H3] + 3 S-adenosyl-L-homocysteine + 3 H(+)</text>
        <dbReference type="Rhea" id="RHEA:60260"/>
        <dbReference type="Rhea" id="RHEA-COMP:15537"/>
        <dbReference type="Rhea" id="RHEA-COMP:15547"/>
        <dbReference type="ChEBI" id="CHEBI:15378"/>
        <dbReference type="ChEBI" id="CHEBI:29969"/>
        <dbReference type="ChEBI" id="CHEBI:57856"/>
        <dbReference type="ChEBI" id="CHEBI:59789"/>
        <dbReference type="ChEBI" id="CHEBI:61961"/>
        <dbReference type="EC" id="2.1.1.354"/>
    </reaction>
</comment>
<dbReference type="GO" id="GO:0140999">
    <property type="term" value="F:histone H3K4 trimethyltransferase activity"/>
    <property type="evidence" value="ECO:0007669"/>
    <property type="project" value="UniProtKB-EC"/>
</dbReference>
<dbReference type="Pfam" id="PF00076">
    <property type="entry name" value="RRM_1"/>
    <property type="match status" value="1"/>
</dbReference>
<dbReference type="CTD" id="3354971"/>
<dbReference type="PANTHER" id="PTHR45814:SF2">
    <property type="entry name" value="HISTONE-LYSINE N-METHYLTRANSFERASE SETD1"/>
    <property type="match status" value="1"/>
</dbReference>
<feature type="compositionally biased region" description="Basic and acidic residues" evidence="15">
    <location>
        <begin position="357"/>
        <end position="385"/>
    </location>
</feature>
<dbReference type="KEGG" id="apln:108739605"/>
<sequence length="1491" mass="170670">MIFIFRMNGVMDRTPQSHCSAKAPRNYKLLVDPFLVKGTAKLYRYDGIVPNDPSYPPVVPRDPRSHLTKIWTRLETLELPVPRFRIDVNYVGEPPPLEVTFFHLNDNIDKQFLSDMVQKFGEIEELFIYYHSFTNKHLGLGRVVFETIESAKACVEKLNNTSVMGKVLQVFLDPFGEQCKKKFEELTTEKKNVLLVEEPKVDVDIKKIEDEKKKSDFKEKEKEMLKGKEDLRVGLLKEKEQDTERYFEKERLSYSRSLNAGREFTTPGSADMGYNTAPSDYSASFGSANTTPLTYDYPHNVALSHQYTYNTPYHHHVGTPHVWSVPPHQWTPNEQWDRAPTIPPIHKWSTANSHALKTTERDKDISREARDKDRDSRDRDRDKRKVNSSKRKKEKEKDETEGKTLDLDTRIALLLKGKGSGGMAPPFLSLAVDSEDDSRSLCDKGLPSLPLSTSIDSDDDDRSSVSLSDLPINPPAPNVDTNVSRLNHDAPLSCTPSPFLSREIYLECHRNGVEQALVARQREALETTALLKQVKIEMDKIGSDISSSEDELLTGERLGNNYSPIEPRSFNKKEVKTEKDDDQMSLSSLSSTEAKIEESKPESHVNVPPSHISPFPGSTYNTYHQQYPGYPPTPYGYPGTTYTVTPDWHQSYPYGPQQPHGGAPPLYHLAHPQYSQFPQFQTTQPYLPYQFGQRKTDIPKDDPHAPTIHGVVKQITQELKQILKKDFNKKMVENTAFKKFETWWEEESLKENESTLVINKDELQIDKDSLQTKDNINILLESNRENLYSGTFDNVGFGLGLRASLPKMPSFRRKKLPSPVIEDEDSRKLSDSEEIVHHFDTEDTQSTSRQLRRVRKTSSSSSTSSASSTFSSSSDDSSSDESASETEEDGEMEIKTLLSSPMRQNENQDLDLSAAEETNADYTMSPIQDDIEPRNKTPEPIQMNANVEENLDKSESTSEAVVRNDFSRFLESDSDMSEEERFYLERRKRNTEYMEKIEKEREEREKAERQARGMSKTYAVDKEESSENERQILEKRETDREANLSTSKNPEPPSERTANEGKKAEEKPDLVSKTQTESKVISNGTIERSKSLSESSIDSSSPKSQVTIEHSYCMPPQKENEDLETATPEEHVQERERKKDDVVAIKENDWNDKPTKPPRQRKQKHNVRKMHELQKLLEYGNYQEHVPSSNVPVQIHNVKHKERDMVAEMGILYEFLTKGIDIEDIRYMKESYEAMLSIDSIGYWLNDTHWVDHCVTDLYSSPPKRRKREDLRLHSTGCARTEGYYKIEAHEKAKYKYHHTRSNAIVSSNVTLSKTQGISREARSNQRRLLTAFGTDTDSDLLKFNQLKFRKKHLKFAKSAIHDWGLFAMEPIAADEMVIEYVGQMVRPSVADLRESNYEAAGIGSSYLFRIDLETIIDATKCGNLARFINHSCNPNCYAKVITIESQKKIVIYSKQPIGVNEEITYDYKFPIEDEKIPCLCGAATCRGTLN</sequence>
<accession>A0A7F5R1S7</accession>
<dbReference type="InterPro" id="IPR012677">
    <property type="entry name" value="Nucleotide-bd_a/b_plait_sf"/>
</dbReference>
<feature type="compositionally biased region" description="Basic and acidic residues" evidence="15">
    <location>
        <begin position="825"/>
        <end position="841"/>
    </location>
</feature>
<feature type="compositionally biased region" description="Basic and acidic residues" evidence="15">
    <location>
        <begin position="569"/>
        <end position="579"/>
    </location>
</feature>
<feature type="compositionally biased region" description="Basic and acidic residues" evidence="15">
    <location>
        <begin position="1019"/>
        <end position="1042"/>
    </location>
</feature>
<feature type="compositionally biased region" description="Polar residues" evidence="15">
    <location>
        <begin position="1072"/>
        <end position="1086"/>
    </location>
</feature>
<feature type="domain" description="Post-SET" evidence="18">
    <location>
        <begin position="1475"/>
        <end position="1491"/>
    </location>
</feature>
<dbReference type="PANTHER" id="PTHR45814">
    <property type="entry name" value="HISTONE-LYSINE N-METHYLTRANSFERASE SETD1"/>
    <property type="match status" value="1"/>
</dbReference>
<dbReference type="CDD" id="cd19169">
    <property type="entry name" value="SET_SETD1"/>
    <property type="match status" value="1"/>
</dbReference>
<dbReference type="GO" id="GO:0032259">
    <property type="term" value="P:methylation"/>
    <property type="evidence" value="ECO:0007669"/>
    <property type="project" value="UniProtKB-KW"/>
</dbReference>
<dbReference type="Pfam" id="PF00856">
    <property type="entry name" value="SET"/>
    <property type="match status" value="1"/>
</dbReference>
<comment type="catalytic activity">
    <reaction evidence="12">
        <text>N(6)-methyl-L-lysyl(4)-[histone H3] + S-adenosyl-L-methionine = N(6),N(6)-dimethyl-L-lysyl(4)-[histone H3] + S-adenosyl-L-homocysteine + H(+)</text>
        <dbReference type="Rhea" id="RHEA:60268"/>
        <dbReference type="Rhea" id="RHEA-COMP:15540"/>
        <dbReference type="Rhea" id="RHEA-COMP:15543"/>
        <dbReference type="ChEBI" id="CHEBI:15378"/>
        <dbReference type="ChEBI" id="CHEBI:57856"/>
        <dbReference type="ChEBI" id="CHEBI:59789"/>
        <dbReference type="ChEBI" id="CHEBI:61929"/>
        <dbReference type="ChEBI" id="CHEBI:61976"/>
    </reaction>
</comment>
<feature type="compositionally biased region" description="Basic and acidic residues" evidence="15">
    <location>
        <begin position="1128"/>
        <end position="1155"/>
    </location>
</feature>
<feature type="compositionally biased region" description="Basic and acidic residues" evidence="15">
    <location>
        <begin position="594"/>
        <end position="603"/>
    </location>
</feature>
<feature type="compositionally biased region" description="Low complexity" evidence="15">
    <location>
        <begin position="857"/>
        <end position="876"/>
    </location>
</feature>
<organism evidence="19 20">
    <name type="scientific">Agrilus planipennis</name>
    <name type="common">Emerald ash borer</name>
    <name type="synonym">Agrilus marcopoli</name>
    <dbReference type="NCBI Taxonomy" id="224129"/>
    <lineage>
        <taxon>Eukaryota</taxon>
        <taxon>Metazoa</taxon>
        <taxon>Ecdysozoa</taxon>
        <taxon>Arthropoda</taxon>
        <taxon>Hexapoda</taxon>
        <taxon>Insecta</taxon>
        <taxon>Pterygota</taxon>
        <taxon>Neoptera</taxon>
        <taxon>Endopterygota</taxon>
        <taxon>Coleoptera</taxon>
        <taxon>Polyphaga</taxon>
        <taxon>Elateriformia</taxon>
        <taxon>Buprestoidea</taxon>
        <taxon>Buprestidae</taxon>
        <taxon>Agrilinae</taxon>
        <taxon>Agrilus</taxon>
    </lineage>
</organism>
<dbReference type="SMART" id="SM00360">
    <property type="entry name" value="RRM"/>
    <property type="match status" value="1"/>
</dbReference>
<evidence type="ECO:0000259" key="17">
    <source>
        <dbReference type="PROSITE" id="PS50280"/>
    </source>
</evidence>
<evidence type="ECO:0000256" key="13">
    <source>
        <dbReference type="ARBA" id="ARBA00049129"/>
    </source>
</evidence>
<evidence type="ECO:0000256" key="10">
    <source>
        <dbReference type="ARBA" id="ARBA00023242"/>
    </source>
</evidence>
<dbReference type="PROSITE" id="PS50868">
    <property type="entry name" value="POST_SET"/>
    <property type="match status" value="1"/>
</dbReference>
<dbReference type="InterPro" id="IPR046341">
    <property type="entry name" value="SET_dom_sf"/>
</dbReference>
<dbReference type="OrthoDB" id="308383at2759"/>
<evidence type="ECO:0000256" key="7">
    <source>
        <dbReference type="ARBA" id="ARBA00022884"/>
    </source>
</evidence>
<dbReference type="PROSITE" id="PS50280">
    <property type="entry name" value="SET"/>
    <property type="match status" value="1"/>
</dbReference>
<dbReference type="InterPro" id="IPR000504">
    <property type="entry name" value="RRM_dom"/>
</dbReference>
<keyword evidence="4" id="KW-0808">Transferase</keyword>
<feature type="compositionally biased region" description="Polar residues" evidence="15">
    <location>
        <begin position="897"/>
        <end position="907"/>
    </location>
</feature>
<evidence type="ECO:0000256" key="4">
    <source>
        <dbReference type="ARBA" id="ARBA00022679"/>
    </source>
</evidence>
<keyword evidence="3" id="KW-0489">Methyltransferase</keyword>
<evidence type="ECO:0000256" key="2">
    <source>
        <dbReference type="ARBA" id="ARBA00012182"/>
    </source>
</evidence>
<feature type="domain" description="RRM" evidence="16">
    <location>
        <begin position="87"/>
        <end position="170"/>
    </location>
</feature>
<comment type="subcellular location">
    <subcellularLocation>
        <location evidence="1">Nucleus</location>
    </subcellularLocation>
</comment>
<comment type="catalytic activity">
    <reaction evidence="13">
        <text>N(6),N(6)-dimethyl-L-lysyl(4)-[histone H3] + S-adenosyl-L-methionine = N(6),N(6),N(6)-trimethyl-L-lysyl(4)-[histone H3] + S-adenosyl-L-homocysteine + H(+)</text>
        <dbReference type="Rhea" id="RHEA:60272"/>
        <dbReference type="Rhea" id="RHEA-COMP:15537"/>
        <dbReference type="Rhea" id="RHEA-COMP:15540"/>
        <dbReference type="ChEBI" id="CHEBI:15378"/>
        <dbReference type="ChEBI" id="CHEBI:57856"/>
        <dbReference type="ChEBI" id="CHEBI:59789"/>
        <dbReference type="ChEBI" id="CHEBI:61961"/>
        <dbReference type="ChEBI" id="CHEBI:61976"/>
    </reaction>
</comment>
<feature type="region of interest" description="Disordered" evidence="15">
    <location>
        <begin position="342"/>
        <end position="403"/>
    </location>
</feature>
<feature type="domain" description="SET" evidence="17">
    <location>
        <begin position="1352"/>
        <end position="1469"/>
    </location>
</feature>
<evidence type="ECO:0000256" key="5">
    <source>
        <dbReference type="ARBA" id="ARBA00022691"/>
    </source>
</evidence>
<evidence type="ECO:0000259" key="18">
    <source>
        <dbReference type="PROSITE" id="PS50868"/>
    </source>
</evidence>
<dbReference type="GeneID" id="108739605"/>
<keyword evidence="5" id="KW-0949">S-adenosyl-L-methionine</keyword>
<dbReference type="Proteomes" id="UP000192223">
    <property type="component" value="Unplaced"/>
</dbReference>
<dbReference type="SMART" id="SM00508">
    <property type="entry name" value="PostSET"/>
    <property type="match status" value="1"/>
</dbReference>
<dbReference type="InterPro" id="IPR001214">
    <property type="entry name" value="SET_dom"/>
</dbReference>
<dbReference type="InterPro" id="IPR003616">
    <property type="entry name" value="Post-SET_dom"/>
</dbReference>
<evidence type="ECO:0000256" key="14">
    <source>
        <dbReference type="PROSITE-ProRule" id="PRU00176"/>
    </source>
</evidence>
<evidence type="ECO:0000256" key="9">
    <source>
        <dbReference type="ARBA" id="ARBA00023163"/>
    </source>
</evidence>
<feature type="compositionally biased region" description="Acidic residues" evidence="15">
    <location>
        <begin position="877"/>
        <end position="891"/>
    </location>
</feature>
<evidence type="ECO:0000259" key="16">
    <source>
        <dbReference type="PROSITE" id="PS50102"/>
    </source>
</evidence>
<keyword evidence="7 14" id="KW-0694">RNA-binding</keyword>
<evidence type="ECO:0000256" key="8">
    <source>
        <dbReference type="ARBA" id="ARBA00023015"/>
    </source>
</evidence>
<dbReference type="GO" id="GO:0048188">
    <property type="term" value="C:Set1C/COMPASS complex"/>
    <property type="evidence" value="ECO:0007669"/>
    <property type="project" value="InterPro"/>
</dbReference>
<dbReference type="InterPro" id="IPR035979">
    <property type="entry name" value="RBD_domain_sf"/>
</dbReference>
<feature type="compositionally biased region" description="Low complexity" evidence="15">
    <location>
        <begin position="1092"/>
        <end position="1104"/>
    </location>
</feature>
<dbReference type="GO" id="GO:0003723">
    <property type="term" value="F:RNA binding"/>
    <property type="evidence" value="ECO:0007669"/>
    <property type="project" value="UniProtKB-UniRule"/>
</dbReference>
<evidence type="ECO:0000256" key="15">
    <source>
        <dbReference type="SAM" id="MobiDB-lite"/>
    </source>
</evidence>
<dbReference type="SMART" id="SM00317">
    <property type="entry name" value="SET"/>
    <property type="match status" value="1"/>
</dbReference>
<dbReference type="InterPro" id="IPR024657">
    <property type="entry name" value="COMPASS_Set1_N-SET"/>
</dbReference>
<dbReference type="SUPFAM" id="SSF82199">
    <property type="entry name" value="SET domain"/>
    <property type="match status" value="1"/>
</dbReference>
<feature type="compositionally biased region" description="Basic residues" evidence="15">
    <location>
        <begin position="1156"/>
        <end position="1166"/>
    </location>
</feature>
<dbReference type="SUPFAM" id="SSF54928">
    <property type="entry name" value="RNA-binding domain, RBD"/>
    <property type="match status" value="1"/>
</dbReference>
<keyword evidence="19" id="KW-1185">Reference proteome</keyword>
<dbReference type="PROSITE" id="PS50102">
    <property type="entry name" value="RRM"/>
    <property type="match status" value="1"/>
</dbReference>
<dbReference type="SMART" id="SM01291">
    <property type="entry name" value="N-SET"/>
    <property type="match status" value="1"/>
</dbReference>
<feature type="region of interest" description="Disordered" evidence="15">
    <location>
        <begin position="546"/>
        <end position="627"/>
    </location>
</feature>
<reference evidence="20" key="1">
    <citation type="submission" date="2025-08" db="UniProtKB">
        <authorList>
            <consortium name="RefSeq"/>
        </authorList>
    </citation>
    <scope>IDENTIFICATION</scope>
    <source>
        <tissue evidence="20">Entire body</tissue>
    </source>
</reference>
<feature type="region of interest" description="Disordered" evidence="15">
    <location>
        <begin position="439"/>
        <end position="477"/>
    </location>
</feature>
<dbReference type="InterPro" id="IPR037841">
    <property type="entry name" value="SET_SETD1A/B"/>
</dbReference>
<evidence type="ECO:0000256" key="3">
    <source>
        <dbReference type="ARBA" id="ARBA00022603"/>
    </source>
</evidence>
<proteinExistence type="predicted"/>
<protein>
    <recommendedName>
        <fullName evidence="2">[histone H3]-lysine(4) N-trimethyltransferase</fullName>
        <ecNumber evidence="2">2.1.1.354</ecNumber>
    </recommendedName>
</protein>
<keyword evidence="6" id="KW-0156">Chromatin regulator</keyword>
<dbReference type="InParanoid" id="A0A7F5R1S7"/>
<feature type="compositionally biased region" description="Basic and acidic residues" evidence="15">
    <location>
        <begin position="1053"/>
        <end position="1070"/>
    </location>
</feature>
<evidence type="ECO:0000313" key="19">
    <source>
        <dbReference type="Proteomes" id="UP000192223"/>
    </source>
</evidence>
<evidence type="ECO:0000313" key="20">
    <source>
        <dbReference type="RefSeq" id="XP_025829127.1"/>
    </source>
</evidence>
<feature type="region of interest" description="Disordered" evidence="15">
    <location>
        <begin position="811"/>
        <end position="1166"/>
    </location>
</feature>
<dbReference type="Pfam" id="PF11764">
    <property type="entry name" value="N-SET"/>
    <property type="match status" value="1"/>
</dbReference>
<dbReference type="Gene3D" id="2.170.270.10">
    <property type="entry name" value="SET domain"/>
    <property type="match status" value="1"/>
</dbReference>
<gene>
    <name evidence="20" type="primary">LOC108739605</name>
</gene>
<keyword evidence="10" id="KW-0539">Nucleus</keyword>
<dbReference type="FunFam" id="2.170.270.10:FF:000010">
    <property type="entry name" value="Histone-lysine N-methyltransferase"/>
    <property type="match status" value="1"/>
</dbReference>
<evidence type="ECO:0000256" key="11">
    <source>
        <dbReference type="ARBA" id="ARBA00047571"/>
    </source>
</evidence>
<dbReference type="EC" id="2.1.1.354" evidence="2"/>
<keyword evidence="8" id="KW-0805">Transcription regulation</keyword>
<evidence type="ECO:0000256" key="1">
    <source>
        <dbReference type="ARBA" id="ARBA00004123"/>
    </source>
</evidence>